<dbReference type="RefSeq" id="WP_248593649.1">
    <property type="nucleotide sequence ID" value="NZ_BAABEB010000002.1"/>
</dbReference>
<feature type="region of interest" description="Disordered" evidence="1">
    <location>
        <begin position="1"/>
        <end position="166"/>
    </location>
</feature>
<sequence>MAEMRDDHRTDPVLAEDLDESTVVPEARTAPSEEETRRDRVEDPIHALDSDYEDAGQPALADTTEDTVLPGDRPAAMDEFGTTGTDKEAGEPLDVALSREEPDVWEREGEPVAEGTAEASPSAGELVAEDEGVRPDREAEATADDAGVDRGGLAPEERAVREREEP</sequence>
<gene>
    <name evidence="3" type="ORF">FOF52_10555</name>
</gene>
<reference evidence="3 4" key="1">
    <citation type="submission" date="2020-04" db="EMBL/GenBank/DDBJ databases">
        <title>Thermobifida alba genome sequencing and assembly.</title>
        <authorList>
            <person name="Luzics S."/>
            <person name="Horvath B."/>
            <person name="Nagy I."/>
            <person name="Toth A."/>
            <person name="Nagy I."/>
            <person name="Kukolya J."/>
        </authorList>
    </citation>
    <scope>NUCLEOTIDE SEQUENCE [LARGE SCALE GENOMIC DNA]</scope>
    <source>
        <strain evidence="3 4">DSM 43795</strain>
    </source>
</reference>
<dbReference type="Proteomes" id="UP000832041">
    <property type="component" value="Chromosome"/>
</dbReference>
<evidence type="ECO:0000256" key="1">
    <source>
        <dbReference type="SAM" id="MobiDB-lite"/>
    </source>
</evidence>
<name>A0ABY4L1J1_THEAE</name>
<evidence type="ECO:0000313" key="4">
    <source>
        <dbReference type="Proteomes" id="UP000832041"/>
    </source>
</evidence>
<feature type="compositionally biased region" description="Basic and acidic residues" evidence="1">
    <location>
        <begin position="1"/>
        <end position="11"/>
    </location>
</feature>
<proteinExistence type="predicted"/>
<dbReference type="Pfam" id="PF18970">
    <property type="entry name" value="DUF5709"/>
    <property type="match status" value="1"/>
</dbReference>
<feature type="compositionally biased region" description="Basic and acidic residues" evidence="1">
    <location>
        <begin position="97"/>
        <end position="110"/>
    </location>
</feature>
<feature type="domain" description="DUF5709" evidence="2">
    <location>
        <begin position="120"/>
        <end position="164"/>
    </location>
</feature>
<keyword evidence="4" id="KW-1185">Reference proteome</keyword>
<feature type="compositionally biased region" description="Basic and acidic residues" evidence="1">
    <location>
        <begin position="131"/>
        <end position="140"/>
    </location>
</feature>
<dbReference type="EMBL" id="CP051627">
    <property type="protein sequence ID" value="UPT21344.1"/>
    <property type="molecule type" value="Genomic_DNA"/>
</dbReference>
<evidence type="ECO:0000259" key="2">
    <source>
        <dbReference type="Pfam" id="PF18970"/>
    </source>
</evidence>
<feature type="compositionally biased region" description="Basic and acidic residues" evidence="1">
    <location>
        <begin position="155"/>
        <end position="166"/>
    </location>
</feature>
<evidence type="ECO:0000313" key="3">
    <source>
        <dbReference type="EMBL" id="UPT21344.1"/>
    </source>
</evidence>
<accession>A0ABY4L1J1</accession>
<protein>
    <recommendedName>
        <fullName evidence="2">DUF5709 domain-containing protein</fullName>
    </recommendedName>
</protein>
<dbReference type="InterPro" id="IPR043763">
    <property type="entry name" value="DUF5709"/>
</dbReference>
<feature type="compositionally biased region" description="Basic and acidic residues" evidence="1">
    <location>
        <begin position="34"/>
        <end position="49"/>
    </location>
</feature>
<organism evidence="3 4">
    <name type="scientific">Thermobifida alba</name>
    <name type="common">Thermomonospora alba</name>
    <dbReference type="NCBI Taxonomy" id="53522"/>
    <lineage>
        <taxon>Bacteria</taxon>
        <taxon>Bacillati</taxon>
        <taxon>Actinomycetota</taxon>
        <taxon>Actinomycetes</taxon>
        <taxon>Streptosporangiales</taxon>
        <taxon>Nocardiopsidaceae</taxon>
        <taxon>Thermobifida</taxon>
    </lineage>
</organism>